<keyword evidence="3 4" id="KW-0067">ATP-binding</keyword>
<sequence length="214" mass="24570">MGLEVMGLYKSYGEYCILKDIHLYLESEESAALLGSSGSGKSTLAKCIARLESFDQGKITYQQEDILHMPEKHLRQRIQYVFQDQLNALNPAKKVKDLLESVARRFKTQKDLPQILQNARLKPSLLDKFPRELSGGERQRLGIARAMLVKPQILLLDEITSALDKRLKYEIMEVLLDYQLTTKTSMICITHDRAIAQKYFKRHFIIEAGKLRVG</sequence>
<gene>
    <name evidence="4" type="primary">dppF_1</name>
    <name evidence="4" type="ORF">SNTW_11390</name>
</gene>
<dbReference type="SUPFAM" id="SSF52540">
    <property type="entry name" value="P-loop containing nucleoside triphosphate hydrolases"/>
    <property type="match status" value="1"/>
</dbReference>
<protein>
    <submittedName>
        <fullName evidence="4">Dipeptide ABC transporter ATP-binding protein DppF</fullName>
    </submittedName>
</protein>
<dbReference type="AlphaFoldDB" id="A0A6J4CZC8"/>
<dbReference type="GO" id="GO:0005524">
    <property type="term" value="F:ATP binding"/>
    <property type="evidence" value="ECO:0007669"/>
    <property type="project" value="UniProtKB-KW"/>
</dbReference>
<dbReference type="PROSITE" id="PS50893">
    <property type="entry name" value="ABC_TRANSPORTER_2"/>
    <property type="match status" value="1"/>
</dbReference>
<evidence type="ECO:0000256" key="2">
    <source>
        <dbReference type="ARBA" id="ARBA00022741"/>
    </source>
</evidence>
<evidence type="ECO:0000313" key="5">
    <source>
        <dbReference type="Proteomes" id="UP000317935"/>
    </source>
</evidence>
<dbReference type="GO" id="GO:0016887">
    <property type="term" value="F:ATP hydrolysis activity"/>
    <property type="evidence" value="ECO:0007669"/>
    <property type="project" value="InterPro"/>
</dbReference>
<evidence type="ECO:0000256" key="3">
    <source>
        <dbReference type="ARBA" id="ARBA00022840"/>
    </source>
</evidence>
<evidence type="ECO:0000256" key="1">
    <source>
        <dbReference type="ARBA" id="ARBA00022448"/>
    </source>
</evidence>
<evidence type="ECO:0000313" key="4">
    <source>
        <dbReference type="EMBL" id="BCD70494.1"/>
    </source>
</evidence>
<keyword evidence="1" id="KW-0813">Transport</keyword>
<dbReference type="Proteomes" id="UP000317935">
    <property type="component" value="Chromosome"/>
</dbReference>
<dbReference type="GeneID" id="56928356"/>
<organism evidence="4 5">
    <name type="scientific">Helicobacter suis</name>
    <dbReference type="NCBI Taxonomy" id="104628"/>
    <lineage>
        <taxon>Bacteria</taxon>
        <taxon>Pseudomonadati</taxon>
        <taxon>Campylobacterota</taxon>
        <taxon>Epsilonproteobacteria</taxon>
        <taxon>Campylobacterales</taxon>
        <taxon>Helicobacteraceae</taxon>
        <taxon>Helicobacter</taxon>
    </lineage>
</organism>
<dbReference type="InterPro" id="IPR003593">
    <property type="entry name" value="AAA+_ATPase"/>
</dbReference>
<dbReference type="PANTHER" id="PTHR43776">
    <property type="entry name" value="TRANSPORT ATP-BINDING PROTEIN"/>
    <property type="match status" value="1"/>
</dbReference>
<dbReference type="Gene3D" id="3.40.50.300">
    <property type="entry name" value="P-loop containing nucleotide triphosphate hydrolases"/>
    <property type="match status" value="1"/>
</dbReference>
<reference evidence="4 5" key="1">
    <citation type="submission" date="2019-06" db="EMBL/GenBank/DDBJ databases">
        <title>Complete genome sequence of Helicobacter suis SNTW101c.</title>
        <authorList>
            <person name="Rimbara E."/>
            <person name="Suzuki M."/>
            <person name="Matsui H."/>
            <person name="Nakamura M."/>
            <person name="Mori S."/>
            <person name="Shibayama K."/>
        </authorList>
    </citation>
    <scope>NUCLEOTIDE SEQUENCE [LARGE SCALE GENOMIC DNA]</scope>
    <source>
        <strain evidence="4 5">SNTW101c</strain>
    </source>
</reference>
<dbReference type="InterPro" id="IPR050319">
    <property type="entry name" value="ABC_transp_ATP-bind"/>
</dbReference>
<dbReference type="SMART" id="SM00382">
    <property type="entry name" value="AAA"/>
    <property type="match status" value="1"/>
</dbReference>
<dbReference type="EMBL" id="AP019774">
    <property type="protein sequence ID" value="BCD70494.1"/>
    <property type="molecule type" value="Genomic_DNA"/>
</dbReference>
<dbReference type="Pfam" id="PF00005">
    <property type="entry name" value="ABC_tran"/>
    <property type="match status" value="1"/>
</dbReference>
<proteinExistence type="predicted"/>
<name>A0A6J4CZC8_9HELI</name>
<dbReference type="InterPro" id="IPR027417">
    <property type="entry name" value="P-loop_NTPase"/>
</dbReference>
<dbReference type="GO" id="GO:0055085">
    <property type="term" value="P:transmembrane transport"/>
    <property type="evidence" value="ECO:0007669"/>
    <property type="project" value="UniProtKB-ARBA"/>
</dbReference>
<keyword evidence="2" id="KW-0547">Nucleotide-binding</keyword>
<accession>A0A6J4CZC8</accession>
<dbReference type="InterPro" id="IPR017871">
    <property type="entry name" value="ABC_transporter-like_CS"/>
</dbReference>
<dbReference type="OrthoDB" id="9814623at2"/>
<dbReference type="PROSITE" id="PS00211">
    <property type="entry name" value="ABC_TRANSPORTER_1"/>
    <property type="match status" value="1"/>
</dbReference>
<dbReference type="InterPro" id="IPR003439">
    <property type="entry name" value="ABC_transporter-like_ATP-bd"/>
</dbReference>
<dbReference type="RefSeq" id="WP_064430213.1">
    <property type="nucleotide sequence ID" value="NZ_AP019774.1"/>
</dbReference>